<feature type="compositionally biased region" description="Acidic residues" evidence="1">
    <location>
        <begin position="182"/>
        <end position="195"/>
    </location>
</feature>
<feature type="region of interest" description="Disordered" evidence="1">
    <location>
        <begin position="276"/>
        <end position="479"/>
    </location>
</feature>
<feature type="compositionally biased region" description="Basic and acidic residues" evidence="1">
    <location>
        <begin position="158"/>
        <end position="181"/>
    </location>
</feature>
<protein>
    <submittedName>
        <fullName evidence="2">Uncharacterized protein</fullName>
    </submittedName>
</protein>
<feature type="region of interest" description="Disordered" evidence="1">
    <location>
        <begin position="158"/>
        <end position="259"/>
    </location>
</feature>
<feature type="compositionally biased region" description="Basic residues" evidence="1">
    <location>
        <begin position="349"/>
        <end position="368"/>
    </location>
</feature>
<dbReference type="Proteomes" id="UP000324800">
    <property type="component" value="Unassembled WGS sequence"/>
</dbReference>
<feature type="compositionally biased region" description="Basic residues" evidence="1">
    <location>
        <begin position="237"/>
        <end position="246"/>
    </location>
</feature>
<gene>
    <name evidence="2" type="ORF">EZS28_037838</name>
</gene>
<evidence type="ECO:0000256" key="1">
    <source>
        <dbReference type="SAM" id="MobiDB-lite"/>
    </source>
</evidence>
<organism evidence="2 3">
    <name type="scientific">Streblomastix strix</name>
    <dbReference type="NCBI Taxonomy" id="222440"/>
    <lineage>
        <taxon>Eukaryota</taxon>
        <taxon>Metamonada</taxon>
        <taxon>Preaxostyla</taxon>
        <taxon>Oxymonadida</taxon>
        <taxon>Streblomastigidae</taxon>
        <taxon>Streblomastix</taxon>
    </lineage>
</organism>
<name>A0A5J4UAE4_9EUKA</name>
<accession>A0A5J4UAE4</accession>
<dbReference type="AlphaFoldDB" id="A0A5J4UAE4"/>
<feature type="compositionally biased region" description="Basic residues" evidence="1">
    <location>
        <begin position="295"/>
        <end position="304"/>
    </location>
</feature>
<sequence>MAYSINNDIGLDRYERVQTEQSLGWAVIDADPEEVLIDISECEFKSVKNTLQEIEISYGTPRILLFDSQYQSQGIIDNERNPGLIELHLLQNKKLEECNDVIGINRIFDDRNGGESIGGLVPPHVQWLVGRCLYKELESALAGVERTIDRILGLTDKEEQEQQEKERILEEQKQEMDKQETIGEENENENQDDENDKNKDGQNESQNQDVPKRGRKKSKSPPKDKRGKSKEQIMNQNKKKKKKKQIIKQYPSEPPKNLVQRKALQLRMIEEDVIQERIKWEQTILESLTKEDKIGRKKRGRIKKKINEQEEQEQEQDQEQEQEQNEQEQEQGQDGYGGYGDEEEDGSYKRRKKLNKGKQKQKKRKRKVLYQADENEQQMNSQDQSQEDNETDPSQNMSNIGDIYDEEIKQQTREQRRKKKMKEKSQFYEEWEWQGSQLIDNRMKKRLNEGEEEEEEEGIRKKKKRKKGGQDDEDEGDVIKIQKQEIPVLQNINEDIWIMKKMWNEKRLRNIIVERILQQEILF</sequence>
<evidence type="ECO:0000313" key="2">
    <source>
        <dbReference type="EMBL" id="KAA6366635.1"/>
    </source>
</evidence>
<evidence type="ECO:0000313" key="3">
    <source>
        <dbReference type="Proteomes" id="UP000324800"/>
    </source>
</evidence>
<comment type="caution">
    <text evidence="2">The sequence shown here is derived from an EMBL/GenBank/DDBJ whole genome shotgun (WGS) entry which is preliminary data.</text>
</comment>
<feature type="compositionally biased region" description="Basic residues" evidence="1">
    <location>
        <begin position="213"/>
        <end position="228"/>
    </location>
</feature>
<dbReference type="EMBL" id="SNRW01019164">
    <property type="protein sequence ID" value="KAA6366635.1"/>
    <property type="molecule type" value="Genomic_DNA"/>
</dbReference>
<reference evidence="2 3" key="1">
    <citation type="submission" date="2019-03" db="EMBL/GenBank/DDBJ databases">
        <title>Single cell metagenomics reveals metabolic interactions within the superorganism composed of flagellate Streblomastix strix and complex community of Bacteroidetes bacteria on its surface.</title>
        <authorList>
            <person name="Treitli S.C."/>
            <person name="Kolisko M."/>
            <person name="Husnik F."/>
            <person name="Keeling P."/>
            <person name="Hampl V."/>
        </authorList>
    </citation>
    <scope>NUCLEOTIDE SEQUENCE [LARGE SCALE GENOMIC DNA]</scope>
    <source>
        <strain evidence="2">ST1C</strain>
    </source>
</reference>
<proteinExistence type="predicted"/>
<feature type="compositionally biased region" description="Acidic residues" evidence="1">
    <location>
        <begin position="309"/>
        <end position="331"/>
    </location>
</feature>